<comment type="caution">
    <text evidence="1">The sequence shown here is derived from an EMBL/GenBank/DDBJ whole genome shotgun (WGS) entry which is preliminary data.</text>
</comment>
<gene>
    <name evidence="1" type="ORF">ALEPTO_LOCUS13009</name>
</gene>
<organism evidence="1 2">
    <name type="scientific">Ambispora leptoticha</name>
    <dbReference type="NCBI Taxonomy" id="144679"/>
    <lineage>
        <taxon>Eukaryota</taxon>
        <taxon>Fungi</taxon>
        <taxon>Fungi incertae sedis</taxon>
        <taxon>Mucoromycota</taxon>
        <taxon>Glomeromycotina</taxon>
        <taxon>Glomeromycetes</taxon>
        <taxon>Archaeosporales</taxon>
        <taxon>Ambisporaceae</taxon>
        <taxon>Ambispora</taxon>
    </lineage>
</organism>
<dbReference type="OrthoDB" id="2417874at2759"/>
<sequence>IEKEIQGIPVQGQYFKTVAYADDLTIGIGSLSDWDRVLDLFHIYENASNAKINESKTKLVPLTVMARRVELTKENQFTKVAEQEAITILGYEIYSDGTPKKDLWTTVVTKIKSLTEKFSQRNLSFREKILVANSLILARIWYAAYLLPPSRKQVAEINRLVTIWIKNNSRMLPRYSTFQLPYKHGGLQAPIVSNMLDARMLTVWSRLTTGDCLWAKIERNRISFSLKQKRDITVLQALTSTPIKSKAWPTEWKPYLAAWKKIQGKIKANYNWPWKIEDLKVDEKQNLDLTVKNLMGILRERTVAPINTILSAESKMDWSFIKAVNNKKKDILW</sequence>
<feature type="non-terminal residue" evidence="1">
    <location>
        <position position="333"/>
    </location>
</feature>
<dbReference type="AlphaFoldDB" id="A0A9N9IN50"/>
<dbReference type="Proteomes" id="UP000789508">
    <property type="component" value="Unassembled WGS sequence"/>
</dbReference>
<name>A0A9N9IN50_9GLOM</name>
<protein>
    <submittedName>
        <fullName evidence="1">13106_t:CDS:1</fullName>
    </submittedName>
</protein>
<evidence type="ECO:0000313" key="1">
    <source>
        <dbReference type="EMBL" id="CAG8742625.1"/>
    </source>
</evidence>
<proteinExistence type="predicted"/>
<evidence type="ECO:0000313" key="2">
    <source>
        <dbReference type="Proteomes" id="UP000789508"/>
    </source>
</evidence>
<reference evidence="1" key="1">
    <citation type="submission" date="2021-06" db="EMBL/GenBank/DDBJ databases">
        <authorList>
            <person name="Kallberg Y."/>
            <person name="Tangrot J."/>
            <person name="Rosling A."/>
        </authorList>
    </citation>
    <scope>NUCLEOTIDE SEQUENCE</scope>
    <source>
        <strain evidence="1">FL130A</strain>
    </source>
</reference>
<dbReference type="EMBL" id="CAJVPS010036102">
    <property type="protein sequence ID" value="CAG8742625.1"/>
    <property type="molecule type" value="Genomic_DNA"/>
</dbReference>
<accession>A0A9N9IN50</accession>
<keyword evidence="2" id="KW-1185">Reference proteome</keyword>
<feature type="non-terminal residue" evidence="1">
    <location>
        <position position="1"/>
    </location>
</feature>